<gene>
    <name evidence="9" type="primary">MRPS2</name>
    <name evidence="9" type="ORF">Anas_01584</name>
</gene>
<comment type="function">
    <text evidence="6">Required for mitoribosome formation and stability, and mitochondrial translation.</text>
</comment>
<keyword evidence="5" id="KW-0687">Ribonucleoprotein</keyword>
<comment type="similarity">
    <text evidence="2">Belongs to the universal ribosomal protein uS2 family.</text>
</comment>
<dbReference type="Gene3D" id="3.40.50.10490">
    <property type="entry name" value="Glucose-6-phosphate isomerase like protein, domain 1"/>
    <property type="match status" value="1"/>
</dbReference>
<dbReference type="FunFam" id="3.40.50.10490:FF:000026">
    <property type="entry name" value="28S ribosomal protein S2, mitochondrial"/>
    <property type="match status" value="1"/>
</dbReference>
<sequence>MLRNAIFMRNIFSSNLQKLSCSCLKQNGYRFLLTQQSESQALQNISEASTKKLNQIENVQPTLTEEEVYRKSLSHLDFFGVADMFTVEDLFNANVHLGHKEGTLCNHMKPYIFGSRLGHLIIDLDQTATMLRDSLNFTAHVAFRGGIILFMSRGIQHQLLIEKTAEKCQEYSHTKPWHTGIFTNSTRTFGCVTRLPDLVIFLNTMYDVTSQHGAVKDAAKMFIATTGIVDTNCDPRLITYPVPGNDDTDSAVKLYCRLYKEAILRGKRKRKELID</sequence>
<dbReference type="EMBL" id="SEYY01005592">
    <property type="protein sequence ID" value="KAB7503233.1"/>
    <property type="molecule type" value="Genomic_DNA"/>
</dbReference>
<dbReference type="PANTHER" id="PTHR12534">
    <property type="entry name" value="30S RIBOSOMAL PROTEIN S2 PROKARYOTIC AND ORGANELLAR"/>
    <property type="match status" value="1"/>
</dbReference>
<evidence type="ECO:0000256" key="3">
    <source>
        <dbReference type="ARBA" id="ARBA00022980"/>
    </source>
</evidence>
<accession>A0A5N5T9B5</accession>
<evidence type="ECO:0000256" key="7">
    <source>
        <dbReference type="ARBA" id="ARBA00071390"/>
    </source>
</evidence>
<dbReference type="SUPFAM" id="SSF52313">
    <property type="entry name" value="Ribosomal protein S2"/>
    <property type="match status" value="1"/>
</dbReference>
<dbReference type="OrthoDB" id="2320368at2759"/>
<proteinExistence type="inferred from homology"/>
<dbReference type="CDD" id="cd01425">
    <property type="entry name" value="RPS2"/>
    <property type="match status" value="1"/>
</dbReference>
<dbReference type="InterPro" id="IPR018130">
    <property type="entry name" value="Ribosomal_uS2_CS"/>
</dbReference>
<dbReference type="PROSITE" id="PS00962">
    <property type="entry name" value="RIBOSOMAL_S2_1"/>
    <property type="match status" value="1"/>
</dbReference>
<dbReference type="InterPro" id="IPR005706">
    <property type="entry name" value="Ribosomal_uS2_bac/mit/plastid"/>
</dbReference>
<evidence type="ECO:0000256" key="6">
    <source>
        <dbReference type="ARBA" id="ARBA00059792"/>
    </source>
</evidence>
<organism evidence="9 10">
    <name type="scientific">Armadillidium nasatum</name>
    <dbReference type="NCBI Taxonomy" id="96803"/>
    <lineage>
        <taxon>Eukaryota</taxon>
        <taxon>Metazoa</taxon>
        <taxon>Ecdysozoa</taxon>
        <taxon>Arthropoda</taxon>
        <taxon>Crustacea</taxon>
        <taxon>Multicrustacea</taxon>
        <taxon>Malacostraca</taxon>
        <taxon>Eumalacostraca</taxon>
        <taxon>Peracarida</taxon>
        <taxon>Isopoda</taxon>
        <taxon>Oniscidea</taxon>
        <taxon>Crinocheta</taxon>
        <taxon>Armadillidiidae</taxon>
        <taxon>Armadillidium</taxon>
    </lineage>
</organism>
<dbReference type="AlphaFoldDB" id="A0A5N5T9B5"/>
<dbReference type="GO" id="GO:0006412">
    <property type="term" value="P:translation"/>
    <property type="evidence" value="ECO:0007669"/>
    <property type="project" value="InterPro"/>
</dbReference>
<keyword evidence="10" id="KW-1185">Reference proteome</keyword>
<dbReference type="PANTHER" id="PTHR12534:SF0">
    <property type="entry name" value="SMALL RIBOSOMAL SUBUNIT PROTEIN US2M"/>
    <property type="match status" value="1"/>
</dbReference>
<dbReference type="GO" id="GO:0003735">
    <property type="term" value="F:structural constituent of ribosome"/>
    <property type="evidence" value="ECO:0007669"/>
    <property type="project" value="InterPro"/>
</dbReference>
<comment type="caution">
    <text evidence="9">The sequence shown here is derived from an EMBL/GenBank/DDBJ whole genome shotgun (WGS) entry which is preliminary data.</text>
</comment>
<keyword evidence="3 9" id="KW-0689">Ribosomal protein</keyword>
<evidence type="ECO:0000256" key="8">
    <source>
        <dbReference type="ARBA" id="ARBA00083109"/>
    </source>
</evidence>
<dbReference type="Proteomes" id="UP000326759">
    <property type="component" value="Unassembled WGS sequence"/>
</dbReference>
<protein>
    <recommendedName>
        <fullName evidence="7">Small ribosomal subunit protein uS2m</fullName>
    </recommendedName>
    <alternativeName>
        <fullName evidence="8">28S ribosomal protein S2, mitochondrial</fullName>
    </alternativeName>
</protein>
<evidence type="ECO:0000256" key="5">
    <source>
        <dbReference type="ARBA" id="ARBA00023274"/>
    </source>
</evidence>
<reference evidence="9 10" key="1">
    <citation type="journal article" date="2019" name="PLoS Biol.">
        <title>Sex chromosomes control vertical transmission of feminizing Wolbachia symbionts in an isopod.</title>
        <authorList>
            <person name="Becking T."/>
            <person name="Chebbi M.A."/>
            <person name="Giraud I."/>
            <person name="Moumen B."/>
            <person name="Laverre T."/>
            <person name="Caubet Y."/>
            <person name="Peccoud J."/>
            <person name="Gilbert C."/>
            <person name="Cordaux R."/>
        </authorList>
    </citation>
    <scope>NUCLEOTIDE SEQUENCE [LARGE SCALE GENOMIC DNA]</scope>
    <source>
        <strain evidence="9">ANa2</strain>
        <tissue evidence="9">Whole body excluding digestive tract and cuticle</tissue>
    </source>
</reference>
<evidence type="ECO:0000313" key="9">
    <source>
        <dbReference type="EMBL" id="KAB7503233.1"/>
    </source>
</evidence>
<dbReference type="Pfam" id="PF00318">
    <property type="entry name" value="Ribosomal_S2"/>
    <property type="match status" value="2"/>
</dbReference>
<evidence type="ECO:0000313" key="10">
    <source>
        <dbReference type="Proteomes" id="UP000326759"/>
    </source>
</evidence>
<dbReference type="InterPro" id="IPR023591">
    <property type="entry name" value="Ribosomal_uS2_flav_dom_sf"/>
</dbReference>
<comment type="subcellular location">
    <subcellularLocation>
        <location evidence="1">Mitochondrion</location>
    </subcellularLocation>
</comment>
<dbReference type="InterPro" id="IPR001865">
    <property type="entry name" value="Ribosomal_uS2"/>
</dbReference>
<dbReference type="PRINTS" id="PR00395">
    <property type="entry name" value="RIBOSOMALS2"/>
</dbReference>
<name>A0A5N5T9B5_9CRUS</name>
<dbReference type="HAMAP" id="MF_00291_B">
    <property type="entry name" value="Ribosomal_uS2_B"/>
    <property type="match status" value="1"/>
</dbReference>
<keyword evidence="4" id="KW-0496">Mitochondrion</keyword>
<dbReference type="GO" id="GO:0005743">
    <property type="term" value="C:mitochondrial inner membrane"/>
    <property type="evidence" value="ECO:0007669"/>
    <property type="project" value="UniProtKB-ARBA"/>
</dbReference>
<dbReference type="GO" id="GO:0005763">
    <property type="term" value="C:mitochondrial small ribosomal subunit"/>
    <property type="evidence" value="ECO:0007669"/>
    <property type="project" value="UniProtKB-ARBA"/>
</dbReference>
<evidence type="ECO:0000256" key="4">
    <source>
        <dbReference type="ARBA" id="ARBA00023128"/>
    </source>
</evidence>
<evidence type="ECO:0000256" key="1">
    <source>
        <dbReference type="ARBA" id="ARBA00004173"/>
    </source>
</evidence>
<evidence type="ECO:0000256" key="2">
    <source>
        <dbReference type="ARBA" id="ARBA00006242"/>
    </source>
</evidence>